<reference evidence="1" key="5">
    <citation type="journal article" date="2021" name="G3 (Bethesda)">
        <title>Aegilops tauschii genome assembly Aet v5.0 features greater sequence contiguity and improved annotation.</title>
        <authorList>
            <person name="Wang L."/>
            <person name="Zhu T."/>
            <person name="Rodriguez J.C."/>
            <person name="Deal K.R."/>
            <person name="Dubcovsky J."/>
            <person name="McGuire P.E."/>
            <person name="Lux T."/>
            <person name="Spannagl M."/>
            <person name="Mayer K.F.X."/>
            <person name="Baldrich P."/>
            <person name="Meyers B.C."/>
            <person name="Huo N."/>
            <person name="Gu Y.Q."/>
            <person name="Zhou H."/>
            <person name="Devos K.M."/>
            <person name="Bennetzen J.L."/>
            <person name="Unver T."/>
            <person name="Budak H."/>
            <person name="Gulick P.J."/>
            <person name="Galiba G."/>
            <person name="Kalapos B."/>
            <person name="Nelson D.R."/>
            <person name="Li P."/>
            <person name="You F.M."/>
            <person name="Luo M.C."/>
            <person name="Dvorak J."/>
        </authorList>
    </citation>
    <scope>NUCLEOTIDE SEQUENCE [LARGE SCALE GENOMIC DNA]</scope>
    <source>
        <strain evidence="1">cv. AL8/78</strain>
    </source>
</reference>
<keyword evidence="2" id="KW-1185">Reference proteome</keyword>
<dbReference type="Proteomes" id="UP000015105">
    <property type="component" value="Chromosome 7D"/>
</dbReference>
<name>A0A453R0S1_AEGTS</name>
<reference evidence="2" key="1">
    <citation type="journal article" date="2014" name="Science">
        <title>Ancient hybridizations among the ancestral genomes of bread wheat.</title>
        <authorList>
            <consortium name="International Wheat Genome Sequencing Consortium,"/>
            <person name="Marcussen T."/>
            <person name="Sandve S.R."/>
            <person name="Heier L."/>
            <person name="Spannagl M."/>
            <person name="Pfeifer M."/>
            <person name="Jakobsen K.S."/>
            <person name="Wulff B.B."/>
            <person name="Steuernagel B."/>
            <person name="Mayer K.F."/>
            <person name="Olsen O.A."/>
        </authorList>
    </citation>
    <scope>NUCLEOTIDE SEQUENCE [LARGE SCALE GENOMIC DNA]</scope>
    <source>
        <strain evidence="2">cv. AL8/78</strain>
    </source>
</reference>
<evidence type="ECO:0000313" key="1">
    <source>
        <dbReference type="EnsemblPlants" id="AET7Gv20417100.31"/>
    </source>
</evidence>
<dbReference type="EnsemblPlants" id="AET7Gv20417100.31">
    <property type="protein sequence ID" value="AET7Gv20417100.31"/>
    <property type="gene ID" value="AET7Gv20417100"/>
</dbReference>
<sequence length="67" mass="7532">MTLTKFPLKISGDLFSSCLFLNCKEHNDYDLLQPASRLPVAAPLLSRIKVQLIGILVFLFCRPLLAQ</sequence>
<dbReference type="Gramene" id="AET7Gv20417100.31">
    <property type="protein sequence ID" value="AET7Gv20417100.31"/>
    <property type="gene ID" value="AET7Gv20417100"/>
</dbReference>
<evidence type="ECO:0000313" key="2">
    <source>
        <dbReference type="Proteomes" id="UP000015105"/>
    </source>
</evidence>
<accession>A0A453R0S1</accession>
<dbReference type="AlphaFoldDB" id="A0A453R0S1"/>
<organism evidence="1 2">
    <name type="scientific">Aegilops tauschii subsp. strangulata</name>
    <name type="common">Goatgrass</name>
    <dbReference type="NCBI Taxonomy" id="200361"/>
    <lineage>
        <taxon>Eukaryota</taxon>
        <taxon>Viridiplantae</taxon>
        <taxon>Streptophyta</taxon>
        <taxon>Embryophyta</taxon>
        <taxon>Tracheophyta</taxon>
        <taxon>Spermatophyta</taxon>
        <taxon>Magnoliopsida</taxon>
        <taxon>Liliopsida</taxon>
        <taxon>Poales</taxon>
        <taxon>Poaceae</taxon>
        <taxon>BOP clade</taxon>
        <taxon>Pooideae</taxon>
        <taxon>Triticodae</taxon>
        <taxon>Triticeae</taxon>
        <taxon>Triticinae</taxon>
        <taxon>Aegilops</taxon>
    </lineage>
</organism>
<proteinExistence type="predicted"/>
<protein>
    <submittedName>
        <fullName evidence="1">Uncharacterized protein</fullName>
    </submittedName>
</protein>
<reference evidence="1" key="3">
    <citation type="journal article" date="2017" name="Nature">
        <title>Genome sequence of the progenitor of the wheat D genome Aegilops tauschii.</title>
        <authorList>
            <person name="Luo M.C."/>
            <person name="Gu Y.Q."/>
            <person name="Puiu D."/>
            <person name="Wang H."/>
            <person name="Twardziok S.O."/>
            <person name="Deal K.R."/>
            <person name="Huo N."/>
            <person name="Zhu T."/>
            <person name="Wang L."/>
            <person name="Wang Y."/>
            <person name="McGuire P.E."/>
            <person name="Liu S."/>
            <person name="Long H."/>
            <person name="Ramasamy R.K."/>
            <person name="Rodriguez J.C."/>
            <person name="Van S.L."/>
            <person name="Yuan L."/>
            <person name="Wang Z."/>
            <person name="Xia Z."/>
            <person name="Xiao L."/>
            <person name="Anderson O.D."/>
            <person name="Ouyang S."/>
            <person name="Liang Y."/>
            <person name="Zimin A.V."/>
            <person name="Pertea G."/>
            <person name="Qi P."/>
            <person name="Bennetzen J.L."/>
            <person name="Dai X."/>
            <person name="Dawson M.W."/>
            <person name="Muller H.G."/>
            <person name="Kugler K."/>
            <person name="Rivarola-Duarte L."/>
            <person name="Spannagl M."/>
            <person name="Mayer K.F.X."/>
            <person name="Lu F.H."/>
            <person name="Bevan M.W."/>
            <person name="Leroy P."/>
            <person name="Li P."/>
            <person name="You F.M."/>
            <person name="Sun Q."/>
            <person name="Liu Z."/>
            <person name="Lyons E."/>
            <person name="Wicker T."/>
            <person name="Salzberg S.L."/>
            <person name="Devos K.M."/>
            <person name="Dvorak J."/>
        </authorList>
    </citation>
    <scope>NUCLEOTIDE SEQUENCE [LARGE SCALE GENOMIC DNA]</scope>
    <source>
        <strain evidence="1">cv. AL8/78</strain>
    </source>
</reference>
<reference evidence="2" key="2">
    <citation type="journal article" date="2017" name="Nat. Plants">
        <title>The Aegilops tauschii genome reveals multiple impacts of transposons.</title>
        <authorList>
            <person name="Zhao G."/>
            <person name="Zou C."/>
            <person name="Li K."/>
            <person name="Wang K."/>
            <person name="Li T."/>
            <person name="Gao L."/>
            <person name="Zhang X."/>
            <person name="Wang H."/>
            <person name="Yang Z."/>
            <person name="Liu X."/>
            <person name="Jiang W."/>
            <person name="Mao L."/>
            <person name="Kong X."/>
            <person name="Jiao Y."/>
            <person name="Jia J."/>
        </authorList>
    </citation>
    <scope>NUCLEOTIDE SEQUENCE [LARGE SCALE GENOMIC DNA]</scope>
    <source>
        <strain evidence="2">cv. AL8/78</strain>
    </source>
</reference>
<reference evidence="1" key="4">
    <citation type="submission" date="2019-03" db="UniProtKB">
        <authorList>
            <consortium name="EnsemblPlants"/>
        </authorList>
    </citation>
    <scope>IDENTIFICATION</scope>
</reference>